<proteinExistence type="predicted"/>
<accession>A0A6N2VC06</accession>
<protein>
    <recommendedName>
        <fullName evidence="1">DUF5675 domain-containing protein</fullName>
    </recommendedName>
</protein>
<sequence>MKLTLKRKFLGDKYTVGDLFIDGKFFCNTIEDKVRELPAACPYTPKGRSCKCKEKIYAETAIPVGIYAVTMEYSPRFKRKLPLLHNVPHFIGILIHSGTTATDSAGCVLVGKNTIKGKVTESRVTSDKLNAALSKEKHITIDIINGK</sequence>
<evidence type="ECO:0000313" key="2">
    <source>
        <dbReference type="EMBL" id="VYT24526.1"/>
    </source>
</evidence>
<reference evidence="2" key="1">
    <citation type="submission" date="2019-11" db="EMBL/GenBank/DDBJ databases">
        <authorList>
            <person name="Feng L."/>
        </authorList>
    </citation>
    <scope>NUCLEOTIDE SEQUENCE</scope>
    <source>
        <strain evidence="2">BfaecisLFYP10</strain>
    </source>
</reference>
<dbReference type="Pfam" id="PF18925">
    <property type="entry name" value="DUF5675"/>
    <property type="match status" value="1"/>
</dbReference>
<dbReference type="RefSeq" id="WP_156729779.1">
    <property type="nucleotide sequence ID" value="NZ_CACRSZ010000049.1"/>
</dbReference>
<organism evidence="2">
    <name type="scientific">Bacteroides faecis</name>
    <dbReference type="NCBI Taxonomy" id="674529"/>
    <lineage>
        <taxon>Bacteria</taxon>
        <taxon>Pseudomonadati</taxon>
        <taxon>Bacteroidota</taxon>
        <taxon>Bacteroidia</taxon>
        <taxon>Bacteroidales</taxon>
        <taxon>Bacteroidaceae</taxon>
        <taxon>Bacteroides</taxon>
    </lineage>
</organism>
<gene>
    <name evidence="2" type="ORF">BFLFYP10_01967</name>
</gene>
<name>A0A6N2VC06_9BACE</name>
<feature type="domain" description="DUF5675" evidence="1">
    <location>
        <begin position="4"/>
        <end position="134"/>
    </location>
</feature>
<dbReference type="InterPro" id="IPR043732">
    <property type="entry name" value="DUF5675"/>
</dbReference>
<dbReference type="EMBL" id="CACRSZ010000049">
    <property type="protein sequence ID" value="VYT24526.1"/>
    <property type="molecule type" value="Genomic_DNA"/>
</dbReference>
<evidence type="ECO:0000259" key="1">
    <source>
        <dbReference type="Pfam" id="PF18925"/>
    </source>
</evidence>
<dbReference type="AlphaFoldDB" id="A0A6N2VC06"/>